<gene>
    <name evidence="1" type="ORF">AVEN_214566_1</name>
</gene>
<dbReference type="AlphaFoldDB" id="A0A4Y2L5G2"/>
<comment type="caution">
    <text evidence="1">The sequence shown here is derived from an EMBL/GenBank/DDBJ whole genome shotgun (WGS) entry which is preliminary data.</text>
</comment>
<name>A0A4Y2L5G2_ARAVE</name>
<accession>A0A4Y2L5G2</accession>
<sequence>MSCLHLLRSRSTQSFVFCPKRRLSTFGFCVVPQMGGAIWWIAESLTVLLCCILQQRSRRKHLCTDALNFLFVDPETCLLLHGSHFGTCAGNSLYSRFSAP</sequence>
<dbReference type="EMBL" id="BGPR01005393">
    <property type="protein sequence ID" value="GBN09774.1"/>
    <property type="molecule type" value="Genomic_DNA"/>
</dbReference>
<dbReference type="Proteomes" id="UP000499080">
    <property type="component" value="Unassembled WGS sequence"/>
</dbReference>
<evidence type="ECO:0000313" key="1">
    <source>
        <dbReference type="EMBL" id="GBN09774.1"/>
    </source>
</evidence>
<organism evidence="1 2">
    <name type="scientific">Araneus ventricosus</name>
    <name type="common">Orbweaver spider</name>
    <name type="synonym">Epeira ventricosa</name>
    <dbReference type="NCBI Taxonomy" id="182803"/>
    <lineage>
        <taxon>Eukaryota</taxon>
        <taxon>Metazoa</taxon>
        <taxon>Ecdysozoa</taxon>
        <taxon>Arthropoda</taxon>
        <taxon>Chelicerata</taxon>
        <taxon>Arachnida</taxon>
        <taxon>Araneae</taxon>
        <taxon>Araneomorphae</taxon>
        <taxon>Entelegynae</taxon>
        <taxon>Araneoidea</taxon>
        <taxon>Araneidae</taxon>
        <taxon>Araneus</taxon>
    </lineage>
</organism>
<protein>
    <submittedName>
        <fullName evidence="1">Uncharacterized protein</fullName>
    </submittedName>
</protein>
<proteinExistence type="predicted"/>
<reference evidence="1 2" key="1">
    <citation type="journal article" date="2019" name="Sci. Rep.">
        <title>Orb-weaving spider Araneus ventricosus genome elucidates the spidroin gene catalogue.</title>
        <authorList>
            <person name="Kono N."/>
            <person name="Nakamura H."/>
            <person name="Ohtoshi R."/>
            <person name="Moran D.A.P."/>
            <person name="Shinohara A."/>
            <person name="Yoshida Y."/>
            <person name="Fujiwara M."/>
            <person name="Mori M."/>
            <person name="Tomita M."/>
            <person name="Arakawa K."/>
        </authorList>
    </citation>
    <scope>NUCLEOTIDE SEQUENCE [LARGE SCALE GENOMIC DNA]</scope>
</reference>
<keyword evidence="2" id="KW-1185">Reference proteome</keyword>
<evidence type="ECO:0000313" key="2">
    <source>
        <dbReference type="Proteomes" id="UP000499080"/>
    </source>
</evidence>